<evidence type="ECO:0000313" key="4">
    <source>
        <dbReference type="EMBL" id="SVD76861.1"/>
    </source>
</evidence>
<proteinExistence type="predicted"/>
<keyword evidence="1" id="KW-0560">Oxidoreductase</keyword>
<gene>
    <name evidence="4" type="ORF">METZ01_LOCUS429715</name>
</gene>
<feature type="domain" description="D-isomer specific 2-hydroxyacid dehydrogenase NAD-binding" evidence="3">
    <location>
        <begin position="114"/>
        <end position="177"/>
    </location>
</feature>
<dbReference type="InterPro" id="IPR006140">
    <property type="entry name" value="D-isomer_DH_NAD-bd"/>
</dbReference>
<organism evidence="4">
    <name type="scientific">marine metagenome</name>
    <dbReference type="NCBI Taxonomy" id="408172"/>
    <lineage>
        <taxon>unclassified sequences</taxon>
        <taxon>metagenomes</taxon>
        <taxon>ecological metagenomes</taxon>
    </lineage>
</organism>
<sequence>MTNYKIGIQLTQNPEKYKTLLSVLKSELISTDGIEFIHIPTDNELEQFIPDIDILTTYHIKKTSFARATDRLKWIHFGMAGLEHSLFPEILKSKTIITNASGLHAGPVAEFVISVLFYFAKRVKDCHDFMQTRNWTQWEVAKQMVQLKGKTLGIIGFGSLGKTIAKKAQAFEMNMIAT</sequence>
<dbReference type="PANTHER" id="PTHR43333">
    <property type="entry name" value="2-HACID_DH_C DOMAIN-CONTAINING PROTEIN"/>
    <property type="match status" value="1"/>
</dbReference>
<dbReference type="Gene3D" id="3.40.50.720">
    <property type="entry name" value="NAD(P)-binding Rossmann-like Domain"/>
    <property type="match status" value="2"/>
</dbReference>
<evidence type="ECO:0000256" key="1">
    <source>
        <dbReference type="ARBA" id="ARBA00023002"/>
    </source>
</evidence>
<feature type="non-terminal residue" evidence="4">
    <location>
        <position position="178"/>
    </location>
</feature>
<keyword evidence="2" id="KW-0520">NAD</keyword>
<dbReference type="PANTHER" id="PTHR43333:SF1">
    <property type="entry name" value="D-ISOMER SPECIFIC 2-HYDROXYACID DEHYDROGENASE NAD-BINDING DOMAIN-CONTAINING PROTEIN"/>
    <property type="match status" value="1"/>
</dbReference>
<name>A0A382Y262_9ZZZZ</name>
<dbReference type="GO" id="GO:0016491">
    <property type="term" value="F:oxidoreductase activity"/>
    <property type="evidence" value="ECO:0007669"/>
    <property type="project" value="UniProtKB-KW"/>
</dbReference>
<evidence type="ECO:0000256" key="2">
    <source>
        <dbReference type="ARBA" id="ARBA00023027"/>
    </source>
</evidence>
<evidence type="ECO:0000259" key="3">
    <source>
        <dbReference type="Pfam" id="PF02826"/>
    </source>
</evidence>
<dbReference type="GO" id="GO:0051287">
    <property type="term" value="F:NAD binding"/>
    <property type="evidence" value="ECO:0007669"/>
    <property type="project" value="InterPro"/>
</dbReference>
<accession>A0A382Y262</accession>
<dbReference type="InterPro" id="IPR036291">
    <property type="entry name" value="NAD(P)-bd_dom_sf"/>
</dbReference>
<protein>
    <recommendedName>
        <fullName evidence="3">D-isomer specific 2-hydroxyacid dehydrogenase NAD-binding domain-containing protein</fullName>
    </recommendedName>
</protein>
<dbReference type="EMBL" id="UINC01172003">
    <property type="protein sequence ID" value="SVD76861.1"/>
    <property type="molecule type" value="Genomic_DNA"/>
</dbReference>
<reference evidence="4" key="1">
    <citation type="submission" date="2018-05" db="EMBL/GenBank/DDBJ databases">
        <authorList>
            <person name="Lanie J.A."/>
            <person name="Ng W.-L."/>
            <person name="Kazmierczak K.M."/>
            <person name="Andrzejewski T.M."/>
            <person name="Davidsen T.M."/>
            <person name="Wayne K.J."/>
            <person name="Tettelin H."/>
            <person name="Glass J.I."/>
            <person name="Rusch D."/>
            <person name="Podicherti R."/>
            <person name="Tsui H.-C.T."/>
            <person name="Winkler M.E."/>
        </authorList>
    </citation>
    <scope>NUCLEOTIDE SEQUENCE</scope>
</reference>
<dbReference type="SUPFAM" id="SSF52283">
    <property type="entry name" value="Formate/glycerate dehydrogenase catalytic domain-like"/>
    <property type="match status" value="1"/>
</dbReference>
<dbReference type="SUPFAM" id="SSF51735">
    <property type="entry name" value="NAD(P)-binding Rossmann-fold domains"/>
    <property type="match status" value="1"/>
</dbReference>
<dbReference type="Pfam" id="PF02826">
    <property type="entry name" value="2-Hacid_dh_C"/>
    <property type="match status" value="1"/>
</dbReference>
<dbReference type="AlphaFoldDB" id="A0A382Y262"/>